<feature type="transmembrane region" description="Helical" evidence="1">
    <location>
        <begin position="48"/>
        <end position="74"/>
    </location>
</feature>
<protein>
    <submittedName>
        <fullName evidence="2">Uncharacterized protein</fullName>
    </submittedName>
</protein>
<dbReference type="RefSeq" id="WP_167073441.1">
    <property type="nucleotide sequence ID" value="NZ_JAAOZC010000005.1"/>
</dbReference>
<keyword evidence="1" id="KW-0812">Transmembrane</keyword>
<evidence type="ECO:0000313" key="2">
    <source>
        <dbReference type="EMBL" id="NIJ08593.1"/>
    </source>
</evidence>
<reference evidence="2 3" key="1">
    <citation type="submission" date="2020-03" db="EMBL/GenBank/DDBJ databases">
        <title>Genomic Encyclopedia of Type Strains, Phase III (KMG-III): the genomes of soil and plant-associated and newly described type strains.</title>
        <authorList>
            <person name="Whitman W."/>
        </authorList>
    </citation>
    <scope>NUCLEOTIDE SEQUENCE [LARGE SCALE GENOMIC DNA]</scope>
    <source>
        <strain evidence="2 3">CECT 8804</strain>
    </source>
</reference>
<keyword evidence="1" id="KW-0472">Membrane</keyword>
<keyword evidence="3" id="KW-1185">Reference proteome</keyword>
<proteinExistence type="predicted"/>
<evidence type="ECO:0000256" key="1">
    <source>
        <dbReference type="SAM" id="Phobius"/>
    </source>
</evidence>
<gene>
    <name evidence="2" type="ORF">FHS31_002214</name>
</gene>
<evidence type="ECO:0000313" key="3">
    <source>
        <dbReference type="Proteomes" id="UP000727456"/>
    </source>
</evidence>
<comment type="caution">
    <text evidence="2">The sequence shown here is derived from an EMBL/GenBank/DDBJ whole genome shotgun (WGS) entry which is preliminary data.</text>
</comment>
<sequence>MSEKLFPYIAAATVAVICAVNVRAGLRDLQLGKADWNGRGATIGRDRWPLVFWSVVVSKFASAPLACAMLFAIIRSGK</sequence>
<name>A0ABX0TSV1_9SPHN</name>
<organism evidence="2 3">
    <name type="scientific">Sphingomonas vulcanisoli</name>
    <dbReference type="NCBI Taxonomy" id="1658060"/>
    <lineage>
        <taxon>Bacteria</taxon>
        <taxon>Pseudomonadati</taxon>
        <taxon>Pseudomonadota</taxon>
        <taxon>Alphaproteobacteria</taxon>
        <taxon>Sphingomonadales</taxon>
        <taxon>Sphingomonadaceae</taxon>
        <taxon>Sphingomonas</taxon>
    </lineage>
</organism>
<keyword evidence="1" id="KW-1133">Transmembrane helix</keyword>
<accession>A0ABX0TSV1</accession>
<dbReference type="EMBL" id="JAAOZC010000005">
    <property type="protein sequence ID" value="NIJ08593.1"/>
    <property type="molecule type" value="Genomic_DNA"/>
</dbReference>
<dbReference type="Proteomes" id="UP000727456">
    <property type="component" value="Unassembled WGS sequence"/>
</dbReference>